<dbReference type="InterPro" id="IPR033948">
    <property type="entry name" value="ETF_beta_N"/>
</dbReference>
<dbReference type="SUPFAM" id="SSF52402">
    <property type="entry name" value="Adenine nucleotide alpha hydrolases-like"/>
    <property type="match status" value="1"/>
</dbReference>
<dbReference type="InterPro" id="IPR012255">
    <property type="entry name" value="ETF_b"/>
</dbReference>
<dbReference type="EMBL" id="WLYK01000009">
    <property type="protein sequence ID" value="MTD16343.1"/>
    <property type="molecule type" value="Genomic_DNA"/>
</dbReference>
<dbReference type="PIRSF" id="PIRSF000090">
    <property type="entry name" value="Beta-ETF"/>
    <property type="match status" value="1"/>
</dbReference>
<evidence type="ECO:0000313" key="9">
    <source>
        <dbReference type="EMBL" id="MTD16343.1"/>
    </source>
</evidence>
<dbReference type="GO" id="GO:0009055">
    <property type="term" value="F:electron transfer activity"/>
    <property type="evidence" value="ECO:0007669"/>
    <property type="project" value="InterPro"/>
</dbReference>
<comment type="caution">
    <text evidence="9">The sequence shown here is derived from an EMBL/GenBank/DDBJ whole genome shotgun (WGS) entry which is preliminary data.</text>
</comment>
<evidence type="ECO:0000256" key="2">
    <source>
        <dbReference type="ARBA" id="ARBA00007557"/>
    </source>
</evidence>
<dbReference type="InterPro" id="IPR014729">
    <property type="entry name" value="Rossmann-like_a/b/a_fold"/>
</dbReference>
<protein>
    <recommendedName>
        <fullName evidence="4">Electron transfer flavoprotein subunit beta</fullName>
    </recommendedName>
</protein>
<reference evidence="9 10" key="1">
    <citation type="submission" date="2019-11" db="EMBL/GenBank/DDBJ databases">
        <authorList>
            <person name="Jiang L.-Q."/>
        </authorList>
    </citation>
    <scope>NUCLEOTIDE SEQUENCE [LARGE SCALE GENOMIC DNA]</scope>
    <source>
        <strain evidence="9 10">YIM 132087</strain>
    </source>
</reference>
<feature type="domain" description="Electron transfer flavoprotein alpha/beta-subunit N-terminal" evidence="8">
    <location>
        <begin position="23"/>
        <end position="212"/>
    </location>
</feature>
<accession>A0A7K1FT38</accession>
<dbReference type="SMART" id="SM00893">
    <property type="entry name" value="ETF"/>
    <property type="match status" value="1"/>
</dbReference>
<dbReference type="CDD" id="cd01714">
    <property type="entry name" value="ETF_beta"/>
    <property type="match status" value="1"/>
</dbReference>
<evidence type="ECO:0000256" key="3">
    <source>
        <dbReference type="ARBA" id="ARBA00011355"/>
    </source>
</evidence>
<dbReference type="GO" id="GO:0005829">
    <property type="term" value="C:cytosol"/>
    <property type="evidence" value="ECO:0007669"/>
    <property type="project" value="TreeGrafter"/>
</dbReference>
<evidence type="ECO:0000256" key="7">
    <source>
        <dbReference type="ARBA" id="ARBA00025649"/>
    </source>
</evidence>
<dbReference type="InterPro" id="IPR014730">
    <property type="entry name" value="ETF_a/b_N"/>
</dbReference>
<keyword evidence="5" id="KW-0813">Transport</keyword>
<evidence type="ECO:0000313" key="10">
    <source>
        <dbReference type="Proteomes" id="UP000460221"/>
    </source>
</evidence>
<proteinExistence type="inferred from homology"/>
<keyword evidence="10" id="KW-1185">Reference proteome</keyword>
<evidence type="ECO:0000256" key="4">
    <source>
        <dbReference type="ARBA" id="ARBA00016797"/>
    </source>
</evidence>
<dbReference type="PANTHER" id="PTHR21294:SF8">
    <property type="entry name" value="ELECTRON TRANSFER FLAVOPROTEIN SUBUNIT BETA"/>
    <property type="match status" value="1"/>
</dbReference>
<evidence type="ECO:0000256" key="1">
    <source>
        <dbReference type="ARBA" id="ARBA00001974"/>
    </source>
</evidence>
<evidence type="ECO:0000259" key="8">
    <source>
        <dbReference type="SMART" id="SM00893"/>
    </source>
</evidence>
<comment type="function">
    <text evidence="7">The electron transfer flavoprotein serves as a specific electron acceptor for other dehydrogenases. It transfers the electrons to the main respiratory chain via ETF-ubiquinone oxidoreductase (ETF dehydrogenase).</text>
</comment>
<name>A0A7K1FT38_9ACTN</name>
<keyword evidence="6" id="KW-0249">Electron transport</keyword>
<comment type="similarity">
    <text evidence="2">Belongs to the ETF beta-subunit/FixA family.</text>
</comment>
<comment type="subunit">
    <text evidence="3">Heterodimer of an alpha and a beta subunit.</text>
</comment>
<evidence type="ECO:0000256" key="6">
    <source>
        <dbReference type="ARBA" id="ARBA00022982"/>
    </source>
</evidence>
<dbReference type="Gene3D" id="3.40.50.620">
    <property type="entry name" value="HUPs"/>
    <property type="match status" value="1"/>
</dbReference>
<organism evidence="9 10">
    <name type="scientific">Nakamurella alba</name>
    <dbReference type="NCBI Taxonomy" id="2665158"/>
    <lineage>
        <taxon>Bacteria</taxon>
        <taxon>Bacillati</taxon>
        <taxon>Actinomycetota</taxon>
        <taxon>Actinomycetes</taxon>
        <taxon>Nakamurellales</taxon>
        <taxon>Nakamurellaceae</taxon>
        <taxon>Nakamurella</taxon>
    </lineage>
</organism>
<dbReference type="Pfam" id="PF01012">
    <property type="entry name" value="ETF"/>
    <property type="match status" value="1"/>
</dbReference>
<dbReference type="RefSeq" id="WP_154770351.1">
    <property type="nucleotide sequence ID" value="NZ_WLYK01000009.1"/>
</dbReference>
<evidence type="ECO:0000256" key="5">
    <source>
        <dbReference type="ARBA" id="ARBA00022448"/>
    </source>
</evidence>
<sequence>MDIAVLVKQVPDTYGERKLDESTWLLDRAASDAVIDEIDAKGVELGLQLAEKHGGSVTVVTMGPDGATDALRKALAMGAEKAVHVSDPALAGSDAVATSAVLAAALASISPQVVITGNEATDGRTASIAAMVAERLGWPSVTSARTVSVDGDTVTAERVIEGGFAEVSAPLPVVISVHEKIGEPRYPNFKGIMAAKKKPVTTLTAGELDGVDASILGTAGAATQVVEGAPRPPKAAGEKVTDDGTGGEKISEFLVAQRLV</sequence>
<comment type="cofactor">
    <cofactor evidence="1">
        <name>FAD</name>
        <dbReference type="ChEBI" id="CHEBI:57692"/>
    </cofactor>
</comment>
<gene>
    <name evidence="9" type="ORF">GIS00_20590</name>
</gene>
<dbReference type="Proteomes" id="UP000460221">
    <property type="component" value="Unassembled WGS sequence"/>
</dbReference>
<dbReference type="PANTHER" id="PTHR21294">
    <property type="entry name" value="ELECTRON TRANSFER FLAVOPROTEIN BETA-SUBUNIT"/>
    <property type="match status" value="1"/>
</dbReference>
<dbReference type="AlphaFoldDB" id="A0A7K1FT38"/>